<keyword evidence="8" id="KW-1185">Reference proteome</keyword>
<dbReference type="InterPro" id="IPR008271">
    <property type="entry name" value="Ser/Thr_kinase_AS"/>
</dbReference>
<keyword evidence="4" id="KW-0418">Kinase</keyword>
<evidence type="ECO:0000313" key="8">
    <source>
        <dbReference type="Proteomes" id="UP000751190"/>
    </source>
</evidence>
<dbReference type="EMBL" id="JAGTXO010000001">
    <property type="protein sequence ID" value="KAG8470472.1"/>
    <property type="molecule type" value="Genomic_DNA"/>
</dbReference>
<evidence type="ECO:0000256" key="5">
    <source>
        <dbReference type="ARBA" id="ARBA00022840"/>
    </source>
</evidence>
<evidence type="ECO:0000313" key="7">
    <source>
        <dbReference type="EMBL" id="KAG8470472.1"/>
    </source>
</evidence>
<dbReference type="GO" id="GO:0005524">
    <property type="term" value="F:ATP binding"/>
    <property type="evidence" value="ECO:0007669"/>
    <property type="project" value="UniProtKB-KW"/>
</dbReference>
<dbReference type="SMART" id="SM00220">
    <property type="entry name" value="S_TKc"/>
    <property type="match status" value="1"/>
</dbReference>
<dbReference type="InterPro" id="IPR011009">
    <property type="entry name" value="Kinase-like_dom_sf"/>
</dbReference>
<accession>A0A8J5XXD1</accession>
<dbReference type="Pfam" id="PF00069">
    <property type="entry name" value="Pkinase"/>
    <property type="match status" value="1"/>
</dbReference>
<evidence type="ECO:0000256" key="3">
    <source>
        <dbReference type="ARBA" id="ARBA00022741"/>
    </source>
</evidence>
<name>A0A8J5XXD1_DIALT</name>
<protein>
    <recommendedName>
        <fullName evidence="1">non-specific serine/threonine protein kinase</fullName>
        <ecNumber evidence="1">2.7.11.1</ecNumber>
    </recommendedName>
</protein>
<evidence type="ECO:0000259" key="6">
    <source>
        <dbReference type="PROSITE" id="PS50011"/>
    </source>
</evidence>
<proteinExistence type="predicted"/>
<dbReference type="InterPro" id="IPR050660">
    <property type="entry name" value="NEK_Ser/Thr_kinase"/>
</dbReference>
<dbReference type="Proteomes" id="UP000751190">
    <property type="component" value="Unassembled WGS sequence"/>
</dbReference>
<keyword evidence="3" id="KW-0547">Nucleotide-binding</keyword>
<organism evidence="7 8">
    <name type="scientific">Diacronema lutheri</name>
    <name type="common">Unicellular marine alga</name>
    <name type="synonym">Monochrysis lutheri</name>
    <dbReference type="NCBI Taxonomy" id="2081491"/>
    <lineage>
        <taxon>Eukaryota</taxon>
        <taxon>Haptista</taxon>
        <taxon>Haptophyta</taxon>
        <taxon>Pavlovophyceae</taxon>
        <taxon>Pavlovales</taxon>
        <taxon>Pavlovaceae</taxon>
        <taxon>Diacronema</taxon>
    </lineage>
</organism>
<feature type="domain" description="Protein kinase" evidence="6">
    <location>
        <begin position="6"/>
        <end position="283"/>
    </location>
</feature>
<reference evidence="7" key="1">
    <citation type="submission" date="2021-05" db="EMBL/GenBank/DDBJ databases">
        <title>The genome of the haptophyte Pavlova lutheri (Diacronema luteri, Pavlovales) - a model for lipid biosynthesis in eukaryotic algae.</title>
        <authorList>
            <person name="Hulatt C.J."/>
            <person name="Posewitz M.C."/>
        </authorList>
    </citation>
    <scope>NUCLEOTIDE SEQUENCE</scope>
    <source>
        <strain evidence="7">NIVA-4/92</strain>
    </source>
</reference>
<evidence type="ECO:0000256" key="1">
    <source>
        <dbReference type="ARBA" id="ARBA00012513"/>
    </source>
</evidence>
<gene>
    <name evidence="7" type="ORF">KFE25_008893</name>
</gene>
<sequence>MPYADYTPVKELTGGRNKVMLARRGNALFALKFVNLTNLSPSSVSAAVDELKLLKALSHPHIVRLRECEIIRKSTVECMMIVTDYAHGGSLEGRVQAMLDAPSISIDSLQSVARWLTQTTAALKYCHEKSVIHRDLKLDNVLLTASGDALLADFGFARELSASGHASTVLGTPMNMAPELWTPGAVYAHGTDLWALGCLLVELVSLQHPFARAQDPATLRSLITRPAPTLAERLAVSEIKLEGAVSYDALELAWDMMQVGTLLLSQDANDRPSCAQVLASKAFSDVQI</sequence>
<dbReference type="PROSITE" id="PS00108">
    <property type="entry name" value="PROTEIN_KINASE_ST"/>
    <property type="match status" value="1"/>
</dbReference>
<comment type="caution">
    <text evidence="7">The sequence shown here is derived from an EMBL/GenBank/DDBJ whole genome shotgun (WGS) entry which is preliminary data.</text>
</comment>
<evidence type="ECO:0000256" key="4">
    <source>
        <dbReference type="ARBA" id="ARBA00022777"/>
    </source>
</evidence>
<dbReference type="Gene3D" id="3.30.200.20">
    <property type="entry name" value="Phosphorylase Kinase, domain 1"/>
    <property type="match status" value="1"/>
</dbReference>
<keyword evidence="2" id="KW-0808">Transferase</keyword>
<dbReference type="OMA" id="VECMMIV"/>
<dbReference type="InterPro" id="IPR000719">
    <property type="entry name" value="Prot_kinase_dom"/>
</dbReference>
<dbReference type="SUPFAM" id="SSF56112">
    <property type="entry name" value="Protein kinase-like (PK-like)"/>
    <property type="match status" value="1"/>
</dbReference>
<keyword evidence="5" id="KW-0067">ATP-binding</keyword>
<dbReference type="Gene3D" id="1.10.510.10">
    <property type="entry name" value="Transferase(Phosphotransferase) domain 1"/>
    <property type="match status" value="1"/>
</dbReference>
<dbReference type="PROSITE" id="PS50011">
    <property type="entry name" value="PROTEIN_KINASE_DOM"/>
    <property type="match status" value="1"/>
</dbReference>
<evidence type="ECO:0000256" key="2">
    <source>
        <dbReference type="ARBA" id="ARBA00022679"/>
    </source>
</evidence>
<dbReference type="PANTHER" id="PTHR43671">
    <property type="entry name" value="SERINE/THREONINE-PROTEIN KINASE NEK"/>
    <property type="match status" value="1"/>
</dbReference>
<dbReference type="AlphaFoldDB" id="A0A8J5XXD1"/>
<dbReference type="OrthoDB" id="248923at2759"/>
<dbReference type="EC" id="2.7.11.1" evidence="1"/>
<dbReference type="PANTHER" id="PTHR43671:SF13">
    <property type="entry name" value="SERINE_THREONINE-PROTEIN KINASE NEK2"/>
    <property type="match status" value="1"/>
</dbReference>
<dbReference type="GO" id="GO:0004674">
    <property type="term" value="F:protein serine/threonine kinase activity"/>
    <property type="evidence" value="ECO:0007669"/>
    <property type="project" value="UniProtKB-EC"/>
</dbReference>